<dbReference type="Gene3D" id="3.40.50.1580">
    <property type="entry name" value="Nucleoside phosphorylase domain"/>
    <property type="match status" value="1"/>
</dbReference>
<dbReference type="EMBL" id="FQXM01000021">
    <property type="protein sequence ID" value="SHH91692.1"/>
    <property type="molecule type" value="Genomic_DNA"/>
</dbReference>
<dbReference type="AlphaFoldDB" id="A0A1M5WWD3"/>
<dbReference type="Pfam" id="PF01048">
    <property type="entry name" value="PNP_UDP_1"/>
    <property type="match status" value="1"/>
</dbReference>
<dbReference type="GO" id="GO:0004850">
    <property type="term" value="F:uridine phosphorylase activity"/>
    <property type="evidence" value="ECO:0007669"/>
    <property type="project" value="UniProtKB-EC"/>
</dbReference>
<evidence type="ECO:0000313" key="6">
    <source>
        <dbReference type="Proteomes" id="UP000184447"/>
    </source>
</evidence>
<dbReference type="GO" id="GO:0009116">
    <property type="term" value="P:nucleoside metabolic process"/>
    <property type="evidence" value="ECO:0007669"/>
    <property type="project" value="InterPro"/>
</dbReference>
<keyword evidence="6" id="KW-1185">Reference proteome</keyword>
<dbReference type="InterPro" id="IPR035994">
    <property type="entry name" value="Nucleoside_phosphorylase_sf"/>
</dbReference>
<dbReference type="STRING" id="1121316.SAMN02745207_03152"/>
<evidence type="ECO:0000259" key="4">
    <source>
        <dbReference type="Pfam" id="PF01048"/>
    </source>
</evidence>
<proteinExistence type="predicted"/>
<organism evidence="5 6">
    <name type="scientific">Clostridium grantii DSM 8605</name>
    <dbReference type="NCBI Taxonomy" id="1121316"/>
    <lineage>
        <taxon>Bacteria</taxon>
        <taxon>Bacillati</taxon>
        <taxon>Bacillota</taxon>
        <taxon>Clostridia</taxon>
        <taxon>Eubacteriales</taxon>
        <taxon>Clostridiaceae</taxon>
        <taxon>Clostridium</taxon>
    </lineage>
</organism>
<accession>A0A1M5WWD3</accession>
<dbReference type="PANTHER" id="PTHR43691:SF11">
    <property type="entry name" value="FI09636P-RELATED"/>
    <property type="match status" value="1"/>
</dbReference>
<name>A0A1M5WWD3_9CLOT</name>
<evidence type="ECO:0000313" key="5">
    <source>
        <dbReference type="EMBL" id="SHH91692.1"/>
    </source>
</evidence>
<dbReference type="PANTHER" id="PTHR43691">
    <property type="entry name" value="URIDINE PHOSPHORYLASE"/>
    <property type="match status" value="1"/>
</dbReference>
<evidence type="ECO:0000256" key="1">
    <source>
        <dbReference type="ARBA" id="ARBA00011888"/>
    </source>
</evidence>
<feature type="domain" description="Nucleoside phosphorylase" evidence="4">
    <location>
        <begin position="85"/>
        <end position="243"/>
    </location>
</feature>
<dbReference type="RefSeq" id="WP_242950695.1">
    <property type="nucleotide sequence ID" value="NZ_FQXM01000021.1"/>
</dbReference>
<protein>
    <recommendedName>
        <fullName evidence="2">Uridine phosphorylase</fullName>
        <ecNumber evidence="1">2.4.2.3</ecNumber>
    </recommendedName>
</protein>
<gene>
    <name evidence="5" type="ORF">SAMN02745207_03152</name>
</gene>
<sequence length="279" mass="31277">MEYTKKGYSMEYRELLAGIERFGSTPEDMCQQAIGITIDKIKERVIIAPWWEPDVFINLGNEIIFLSDSYDSAVKVWNIKTDNFEVTYIKTGIGAPVLTDVLLALGLTACKRVLFIGSVGALDSKIGIGDIVIPEFSVCGDGVSRYLKGGVLNKNDVFGEKTYPEAQMFHALKSITQKFCEQNNIRWHIGRNFSIDTIFAQFAYIDEIVQMGCNTIEMETASAFRAATISNISLGALFSVSDNTMLNKSLYSGRTLDDIKYRKKVRKNIFPKIILEALE</sequence>
<evidence type="ECO:0000256" key="2">
    <source>
        <dbReference type="ARBA" id="ARBA00021980"/>
    </source>
</evidence>
<evidence type="ECO:0000256" key="3">
    <source>
        <dbReference type="ARBA" id="ARBA00048447"/>
    </source>
</evidence>
<dbReference type="GO" id="GO:0005829">
    <property type="term" value="C:cytosol"/>
    <property type="evidence" value="ECO:0007669"/>
    <property type="project" value="TreeGrafter"/>
</dbReference>
<comment type="catalytic activity">
    <reaction evidence="3">
        <text>uridine + phosphate = alpha-D-ribose 1-phosphate + uracil</text>
        <dbReference type="Rhea" id="RHEA:24388"/>
        <dbReference type="ChEBI" id="CHEBI:16704"/>
        <dbReference type="ChEBI" id="CHEBI:17568"/>
        <dbReference type="ChEBI" id="CHEBI:43474"/>
        <dbReference type="ChEBI" id="CHEBI:57720"/>
        <dbReference type="EC" id="2.4.2.3"/>
    </reaction>
</comment>
<dbReference type="EC" id="2.4.2.3" evidence="1"/>
<reference evidence="5 6" key="1">
    <citation type="submission" date="2016-11" db="EMBL/GenBank/DDBJ databases">
        <authorList>
            <person name="Jaros S."/>
            <person name="Januszkiewicz K."/>
            <person name="Wedrychowicz H."/>
        </authorList>
    </citation>
    <scope>NUCLEOTIDE SEQUENCE [LARGE SCALE GENOMIC DNA]</scope>
    <source>
        <strain evidence="5 6">DSM 8605</strain>
    </source>
</reference>
<dbReference type="Proteomes" id="UP000184447">
    <property type="component" value="Unassembled WGS sequence"/>
</dbReference>
<dbReference type="InterPro" id="IPR000845">
    <property type="entry name" value="Nucleoside_phosphorylase_d"/>
</dbReference>
<dbReference type="SUPFAM" id="SSF53167">
    <property type="entry name" value="Purine and uridine phosphorylases"/>
    <property type="match status" value="1"/>
</dbReference>